<organism evidence="4 5">
    <name type="scientific">Anaeromonas frigoriresistens</name>
    <dbReference type="NCBI Taxonomy" id="2683708"/>
    <lineage>
        <taxon>Bacteria</taxon>
        <taxon>Bacillati</taxon>
        <taxon>Bacillota</taxon>
        <taxon>Tissierellia</taxon>
        <taxon>Tissierellales</taxon>
        <taxon>Thermohalobacteraceae</taxon>
        <taxon>Anaeromonas</taxon>
    </lineage>
</organism>
<dbReference type="PANTHER" id="PTHR34295:SF1">
    <property type="entry name" value="BIOTIN TRANSPORTER BIOY"/>
    <property type="match status" value="1"/>
</dbReference>
<protein>
    <recommendedName>
        <fullName evidence="2">Biotin transporter</fullName>
    </recommendedName>
</protein>
<dbReference type="InterPro" id="IPR003784">
    <property type="entry name" value="BioY"/>
</dbReference>
<dbReference type="RefSeq" id="WP_203365061.1">
    <property type="nucleotide sequence ID" value="NZ_WSFT01000013.1"/>
</dbReference>
<feature type="transmembrane region" description="Helical" evidence="3">
    <location>
        <begin position="113"/>
        <end position="131"/>
    </location>
</feature>
<feature type="transmembrane region" description="Helical" evidence="3">
    <location>
        <begin position="79"/>
        <end position="101"/>
    </location>
</feature>
<sequence>MKSKNIASVSMFVALTAICAQISIPLPSGVPITLQVLPVLLSGVILGSKYGAMSQIVYILLGAIGIPVFANGYSGLQVLAGVTGGYIWSFPIASFIIGLLAKSFSSRSKTKNAIIYSISFILGLLIIYSLGSMQFYKLSGMTYANTLKFTIIPFIIPDLIKIGITVPLAIKLKESLLKANLISI</sequence>
<dbReference type="Proteomes" id="UP000724672">
    <property type="component" value="Unassembled WGS sequence"/>
</dbReference>
<gene>
    <name evidence="4" type="ORF">GOQ27_01565</name>
</gene>
<comment type="subcellular location">
    <subcellularLocation>
        <location evidence="2">Cell membrane</location>
        <topology evidence="2">Multi-pass membrane protein</topology>
    </subcellularLocation>
</comment>
<reference evidence="4" key="1">
    <citation type="submission" date="2019-12" db="EMBL/GenBank/DDBJ databases">
        <title>Clostridiaceae gen. nov. sp. nov., isolated from sediment in Xinjiang, China.</title>
        <authorList>
            <person name="Zhang R."/>
        </authorList>
    </citation>
    <scope>NUCLEOTIDE SEQUENCE</scope>
    <source>
        <strain evidence="4">D2Q-11</strain>
    </source>
</reference>
<keyword evidence="2" id="KW-1003">Cell membrane</keyword>
<dbReference type="PIRSF" id="PIRSF016661">
    <property type="entry name" value="BioY"/>
    <property type="match status" value="1"/>
</dbReference>
<keyword evidence="3" id="KW-0812">Transmembrane</keyword>
<feature type="transmembrane region" description="Helical" evidence="3">
    <location>
        <begin position="151"/>
        <end position="170"/>
    </location>
</feature>
<evidence type="ECO:0000256" key="3">
    <source>
        <dbReference type="SAM" id="Phobius"/>
    </source>
</evidence>
<dbReference type="GO" id="GO:0015225">
    <property type="term" value="F:biotin transmembrane transporter activity"/>
    <property type="evidence" value="ECO:0007669"/>
    <property type="project" value="UniProtKB-UniRule"/>
</dbReference>
<name>A0A942Z7Q3_9FIRM</name>
<keyword evidence="5" id="KW-1185">Reference proteome</keyword>
<feature type="transmembrane region" description="Helical" evidence="3">
    <location>
        <begin position="55"/>
        <end position="73"/>
    </location>
</feature>
<proteinExistence type="inferred from homology"/>
<keyword evidence="2 3" id="KW-0472">Membrane</keyword>
<evidence type="ECO:0000313" key="4">
    <source>
        <dbReference type="EMBL" id="MBS4537129.1"/>
    </source>
</evidence>
<dbReference type="PANTHER" id="PTHR34295">
    <property type="entry name" value="BIOTIN TRANSPORTER BIOY"/>
    <property type="match status" value="1"/>
</dbReference>
<keyword evidence="3" id="KW-1133">Transmembrane helix</keyword>
<comment type="similarity">
    <text evidence="1 2">Belongs to the BioY family.</text>
</comment>
<dbReference type="Pfam" id="PF02632">
    <property type="entry name" value="BioY"/>
    <property type="match status" value="1"/>
</dbReference>
<dbReference type="AlphaFoldDB" id="A0A942Z7Q3"/>
<evidence type="ECO:0000256" key="2">
    <source>
        <dbReference type="PIRNR" id="PIRNR016661"/>
    </source>
</evidence>
<dbReference type="EMBL" id="WSFT01000013">
    <property type="protein sequence ID" value="MBS4537129.1"/>
    <property type="molecule type" value="Genomic_DNA"/>
</dbReference>
<dbReference type="Gene3D" id="1.10.1760.20">
    <property type="match status" value="1"/>
</dbReference>
<comment type="caution">
    <text evidence="4">The sequence shown here is derived from an EMBL/GenBank/DDBJ whole genome shotgun (WGS) entry which is preliminary data.</text>
</comment>
<keyword evidence="2" id="KW-0813">Transport</keyword>
<dbReference type="GO" id="GO:0005886">
    <property type="term" value="C:plasma membrane"/>
    <property type="evidence" value="ECO:0007669"/>
    <property type="project" value="UniProtKB-SubCell"/>
</dbReference>
<accession>A0A942Z7Q3</accession>
<evidence type="ECO:0000313" key="5">
    <source>
        <dbReference type="Proteomes" id="UP000724672"/>
    </source>
</evidence>
<feature type="transmembrane region" description="Helical" evidence="3">
    <location>
        <begin position="30"/>
        <end position="48"/>
    </location>
</feature>
<evidence type="ECO:0000256" key="1">
    <source>
        <dbReference type="ARBA" id="ARBA00010692"/>
    </source>
</evidence>